<dbReference type="Proteomes" id="UP000321827">
    <property type="component" value="Unassembled WGS sequence"/>
</dbReference>
<organism evidence="2 3">
    <name type="scientific">Oceanithermus desulfurans NBRC 100063</name>
    <dbReference type="NCBI Taxonomy" id="1227550"/>
    <lineage>
        <taxon>Bacteria</taxon>
        <taxon>Thermotogati</taxon>
        <taxon>Deinococcota</taxon>
        <taxon>Deinococci</taxon>
        <taxon>Thermales</taxon>
        <taxon>Thermaceae</taxon>
        <taxon>Oceanithermus</taxon>
    </lineage>
</organism>
<dbReference type="PROSITE" id="PS51257">
    <property type="entry name" value="PROKAR_LIPOPROTEIN"/>
    <property type="match status" value="1"/>
</dbReference>
<proteinExistence type="predicted"/>
<sequence>MRRTFAVPVLALLAALWLGGCNQQQGTEVSVKLINQWGTPATATVIYQVGDGAWKLAAQKDYGEYSFMVPPGETRYGVSVNCLPGIPLLSTFGFFTTYQLTTNDTTAPVFSCLNISDQQFTEVTVNWDVSAVGGDRLRTVAPADDSEDASSPDTVQALVGSQQPFLYLAYNGSFDFANLVGMRYERSDLSGYDNLTATFTAADTLTTGTVSGPSAPSGFSGCDFGAAFATPEGLFAEDLGQGSGSPCSGSFAKVPGAGSDDVYVMQASYQDIVNDRSLISMAFPAAAGIGNVNLPALPTAWPTSYSVTAAALPTFDLDHPDADVTGYMILYAATTATSGPTSYWQIYVSPDWLDNATGYTLPDLSSAPDFSGLKPLSGDEAMWQVAAFFSDRPIGDWLSSTRWIPTGGPIVAPVLPGTSMGAASISGTYTVP</sequence>
<comment type="caution">
    <text evidence="2">The sequence shown here is derived from an EMBL/GenBank/DDBJ whole genome shotgun (WGS) entry which is preliminary data.</text>
</comment>
<reference evidence="2 3" key="1">
    <citation type="submission" date="2019-07" db="EMBL/GenBank/DDBJ databases">
        <title>Whole genome shotgun sequence of Oceanithermus desulfurans NBRC 100063.</title>
        <authorList>
            <person name="Hosoyama A."/>
            <person name="Uohara A."/>
            <person name="Ohji S."/>
            <person name="Ichikawa N."/>
        </authorList>
    </citation>
    <scope>NUCLEOTIDE SEQUENCE [LARGE SCALE GENOMIC DNA]</scope>
    <source>
        <strain evidence="2 3">NBRC 100063</strain>
    </source>
</reference>
<evidence type="ECO:0008006" key="4">
    <source>
        <dbReference type="Google" id="ProtNLM"/>
    </source>
</evidence>
<evidence type="ECO:0000256" key="1">
    <source>
        <dbReference type="SAM" id="SignalP"/>
    </source>
</evidence>
<dbReference type="EMBL" id="BJXN01000007">
    <property type="protein sequence ID" value="GEM89840.1"/>
    <property type="molecule type" value="Genomic_DNA"/>
</dbReference>
<gene>
    <name evidence="2" type="ORF">ODE01S_12740</name>
</gene>
<feature type="chain" id="PRO_5022225399" description="Lipoprotein" evidence="1">
    <location>
        <begin position="27"/>
        <end position="432"/>
    </location>
</feature>
<accession>A0A511RJL1</accession>
<dbReference type="RefSeq" id="WP_147147023.1">
    <property type="nucleotide sequence ID" value="NZ_BJXN01000007.1"/>
</dbReference>
<dbReference type="OrthoDB" id="31128at2"/>
<evidence type="ECO:0000313" key="2">
    <source>
        <dbReference type="EMBL" id="GEM89840.1"/>
    </source>
</evidence>
<keyword evidence="1" id="KW-0732">Signal</keyword>
<dbReference type="AlphaFoldDB" id="A0A511RJL1"/>
<feature type="signal peptide" evidence="1">
    <location>
        <begin position="1"/>
        <end position="26"/>
    </location>
</feature>
<name>A0A511RJL1_9DEIN</name>
<protein>
    <recommendedName>
        <fullName evidence="4">Lipoprotein</fullName>
    </recommendedName>
</protein>
<evidence type="ECO:0000313" key="3">
    <source>
        <dbReference type="Proteomes" id="UP000321827"/>
    </source>
</evidence>